<dbReference type="RefSeq" id="WP_072403036.1">
    <property type="nucleotide sequence ID" value="NZ_FPKV01000003.1"/>
</dbReference>
<evidence type="ECO:0000259" key="3">
    <source>
        <dbReference type="Pfam" id="PF01408"/>
    </source>
</evidence>
<dbReference type="STRING" id="369401.SAMN05428642_103431"/>
<dbReference type="PRINTS" id="PR01775">
    <property type="entry name" value="GLFROXRDTASE"/>
</dbReference>
<sequence>MKRRPFIKKLIQSTGGIYLASQSSLLYGSNFGTKTKGLGIALVGLGGYAGGQLAPALLETEHCYLASIVTGTKEKESVWAKKYNIKKENIYNYDNFDAIANNNDIDIVYVVLPNSMHAEFTIRAAKAGKHVICEKPMATSVEDCKKMIAACKDAGKMLSIGYRLHFDPFHDEIMRIGQNKVYGEMNVASEFSFMLKDPKRWRTQKDLAGGGPLMDLGIYALQGSIYSFGELPTSLWAKNTTIDTSFFKDIEGSLEWELTFPSGKSYCKTSYEKPIYAELKHNTEKGEVKLENAFYYGGLKGSTPDGKMEIKPVNQQAQQMDAFALNIIENTPSIVPGEMGLRDNYLIEKIYESADDNSKIIQLNDIPNILDIRRIK</sequence>
<dbReference type="InterPro" id="IPR055170">
    <property type="entry name" value="GFO_IDH_MocA-like_dom"/>
</dbReference>
<dbReference type="InterPro" id="IPR036291">
    <property type="entry name" value="NAD(P)-bd_dom_sf"/>
</dbReference>
<dbReference type="InterPro" id="IPR050984">
    <property type="entry name" value="Gfo/Idh/MocA_domain"/>
</dbReference>
<name>A0A1K2IQF2_9FLAO</name>
<evidence type="ECO:0000259" key="4">
    <source>
        <dbReference type="Pfam" id="PF22725"/>
    </source>
</evidence>
<proteinExistence type="inferred from homology"/>
<accession>A0A1K2IQF2</accession>
<keyword evidence="6" id="KW-1185">Reference proteome</keyword>
<dbReference type="Pfam" id="PF22725">
    <property type="entry name" value="GFO_IDH_MocA_C3"/>
    <property type="match status" value="1"/>
</dbReference>
<dbReference type="PANTHER" id="PTHR22604:SF105">
    <property type="entry name" value="TRANS-1,2-DIHYDROBENZENE-1,2-DIOL DEHYDROGENASE"/>
    <property type="match status" value="1"/>
</dbReference>
<evidence type="ECO:0000256" key="1">
    <source>
        <dbReference type="ARBA" id="ARBA00010928"/>
    </source>
</evidence>
<dbReference type="GO" id="GO:0016491">
    <property type="term" value="F:oxidoreductase activity"/>
    <property type="evidence" value="ECO:0007669"/>
    <property type="project" value="UniProtKB-KW"/>
</dbReference>
<feature type="domain" description="Gfo/Idh/MocA-like oxidoreductase N-terminal" evidence="3">
    <location>
        <begin position="39"/>
        <end position="162"/>
    </location>
</feature>
<dbReference type="SUPFAM" id="SSF51735">
    <property type="entry name" value="NAD(P)-binding Rossmann-fold domains"/>
    <property type="match status" value="1"/>
</dbReference>
<keyword evidence="2" id="KW-0560">Oxidoreductase</keyword>
<dbReference type="EMBL" id="FPKV01000003">
    <property type="protein sequence ID" value="SFZ93931.1"/>
    <property type="molecule type" value="Genomic_DNA"/>
</dbReference>
<evidence type="ECO:0000313" key="5">
    <source>
        <dbReference type="EMBL" id="SFZ93931.1"/>
    </source>
</evidence>
<evidence type="ECO:0000313" key="6">
    <source>
        <dbReference type="Proteomes" id="UP000182544"/>
    </source>
</evidence>
<gene>
    <name evidence="5" type="ORF">SAMN05428642_103431</name>
</gene>
<feature type="domain" description="GFO/IDH/MocA-like oxidoreductase" evidence="4">
    <location>
        <begin position="190"/>
        <end position="264"/>
    </location>
</feature>
<dbReference type="Pfam" id="PF01408">
    <property type="entry name" value="GFO_IDH_MocA"/>
    <property type="match status" value="1"/>
</dbReference>
<dbReference type="OrthoDB" id="9795543at2"/>
<dbReference type="PANTHER" id="PTHR22604">
    <property type="entry name" value="OXIDOREDUCTASES"/>
    <property type="match status" value="1"/>
</dbReference>
<evidence type="ECO:0000256" key="2">
    <source>
        <dbReference type="ARBA" id="ARBA00023002"/>
    </source>
</evidence>
<comment type="similarity">
    <text evidence="1">Belongs to the Gfo/Idh/MocA family.</text>
</comment>
<dbReference type="GO" id="GO:0000166">
    <property type="term" value="F:nucleotide binding"/>
    <property type="evidence" value="ECO:0007669"/>
    <property type="project" value="InterPro"/>
</dbReference>
<dbReference type="Proteomes" id="UP000182544">
    <property type="component" value="Unassembled WGS sequence"/>
</dbReference>
<reference evidence="5 6" key="1">
    <citation type="submission" date="2016-10" db="EMBL/GenBank/DDBJ databases">
        <authorList>
            <person name="de Groot N.N."/>
        </authorList>
    </citation>
    <scope>NUCLEOTIDE SEQUENCE [LARGE SCALE GENOMIC DNA]</scope>
    <source>
        <strain evidence="5 6">DSM 18180</strain>
    </source>
</reference>
<dbReference type="InterPro" id="IPR008354">
    <property type="entry name" value="Glc-Fru_OxRdtase_bac"/>
</dbReference>
<protein>
    <submittedName>
        <fullName evidence="5">Predicted dehydrogenase</fullName>
    </submittedName>
</protein>
<organism evidence="5 6">
    <name type="scientific">Flaviramulus basaltis</name>
    <dbReference type="NCBI Taxonomy" id="369401"/>
    <lineage>
        <taxon>Bacteria</taxon>
        <taxon>Pseudomonadati</taxon>
        <taxon>Bacteroidota</taxon>
        <taxon>Flavobacteriia</taxon>
        <taxon>Flavobacteriales</taxon>
        <taxon>Flavobacteriaceae</taxon>
        <taxon>Flaviramulus</taxon>
    </lineage>
</organism>
<dbReference type="Gene3D" id="3.40.50.720">
    <property type="entry name" value="NAD(P)-binding Rossmann-like Domain"/>
    <property type="match status" value="1"/>
</dbReference>
<dbReference type="SUPFAM" id="SSF55347">
    <property type="entry name" value="Glyceraldehyde-3-phosphate dehydrogenase-like, C-terminal domain"/>
    <property type="match status" value="1"/>
</dbReference>
<dbReference type="InterPro" id="IPR000683">
    <property type="entry name" value="Gfo/Idh/MocA-like_OxRdtase_N"/>
</dbReference>
<dbReference type="Gene3D" id="3.30.360.10">
    <property type="entry name" value="Dihydrodipicolinate Reductase, domain 2"/>
    <property type="match status" value="1"/>
</dbReference>
<dbReference type="AlphaFoldDB" id="A0A1K2IQF2"/>